<evidence type="ECO:0000256" key="1">
    <source>
        <dbReference type="ARBA" id="ARBA00023015"/>
    </source>
</evidence>
<evidence type="ECO:0000256" key="3">
    <source>
        <dbReference type="ARBA" id="ARBA00023163"/>
    </source>
</evidence>
<evidence type="ECO:0000259" key="5">
    <source>
        <dbReference type="PROSITE" id="PS50932"/>
    </source>
</evidence>
<dbReference type="InterPro" id="IPR028082">
    <property type="entry name" value="Peripla_BP_I"/>
</dbReference>
<dbReference type="PANTHER" id="PTHR30146">
    <property type="entry name" value="LACI-RELATED TRANSCRIPTIONAL REPRESSOR"/>
    <property type="match status" value="1"/>
</dbReference>
<dbReference type="Gene3D" id="1.10.260.40">
    <property type="entry name" value="lambda repressor-like DNA-binding domains"/>
    <property type="match status" value="1"/>
</dbReference>
<dbReference type="EMBL" id="JBDZYD010000002">
    <property type="protein sequence ID" value="MEQ0558511.1"/>
    <property type="molecule type" value="Genomic_DNA"/>
</dbReference>
<keyword evidence="3" id="KW-0804">Transcription</keyword>
<dbReference type="InterPro" id="IPR010982">
    <property type="entry name" value="Lambda_DNA-bd_dom_sf"/>
</dbReference>
<keyword evidence="2 6" id="KW-0238">DNA-binding</keyword>
<dbReference type="GO" id="GO:0003677">
    <property type="term" value="F:DNA binding"/>
    <property type="evidence" value="ECO:0007669"/>
    <property type="project" value="UniProtKB-KW"/>
</dbReference>
<dbReference type="InterPro" id="IPR000843">
    <property type="entry name" value="HTH_LacI"/>
</dbReference>
<evidence type="ECO:0000313" key="7">
    <source>
        <dbReference type="Proteomes" id="UP001440984"/>
    </source>
</evidence>
<dbReference type="SUPFAM" id="SSF47413">
    <property type="entry name" value="lambda repressor-like DNA-binding domains"/>
    <property type="match status" value="1"/>
</dbReference>
<dbReference type="Proteomes" id="UP001440984">
    <property type="component" value="Unassembled WGS sequence"/>
</dbReference>
<dbReference type="CDD" id="cd01392">
    <property type="entry name" value="HTH_LacI"/>
    <property type="match status" value="1"/>
</dbReference>
<dbReference type="PRINTS" id="PR00036">
    <property type="entry name" value="HTHLACI"/>
</dbReference>
<keyword evidence="7" id="KW-1185">Reference proteome</keyword>
<dbReference type="SMART" id="SM00354">
    <property type="entry name" value="HTH_LACI"/>
    <property type="match status" value="1"/>
</dbReference>
<organism evidence="6 7">
    <name type="scientific">Amycolatopsis melonis</name>
    <dbReference type="NCBI Taxonomy" id="3156488"/>
    <lineage>
        <taxon>Bacteria</taxon>
        <taxon>Bacillati</taxon>
        <taxon>Actinomycetota</taxon>
        <taxon>Actinomycetes</taxon>
        <taxon>Pseudonocardiales</taxon>
        <taxon>Pseudonocardiaceae</taxon>
        <taxon>Amycolatopsis</taxon>
    </lineage>
</organism>
<dbReference type="SUPFAM" id="SSF53822">
    <property type="entry name" value="Periplasmic binding protein-like I"/>
    <property type="match status" value="1"/>
</dbReference>
<comment type="caution">
    <text evidence="6">The sequence shown here is derived from an EMBL/GenBank/DDBJ whole genome shotgun (WGS) entry which is preliminary data.</text>
</comment>
<feature type="region of interest" description="Disordered" evidence="4">
    <location>
        <begin position="315"/>
        <end position="349"/>
    </location>
</feature>
<name>A0ABV0L871_9PSEU</name>
<dbReference type="RefSeq" id="WP_348947912.1">
    <property type="nucleotide sequence ID" value="NZ_JBDZYD010000002.1"/>
</dbReference>
<dbReference type="PROSITE" id="PS50932">
    <property type="entry name" value="HTH_LACI_2"/>
    <property type="match status" value="1"/>
</dbReference>
<evidence type="ECO:0000256" key="2">
    <source>
        <dbReference type="ARBA" id="ARBA00023125"/>
    </source>
</evidence>
<dbReference type="Gene3D" id="3.40.50.2300">
    <property type="match status" value="2"/>
</dbReference>
<accession>A0ABV0L871</accession>
<dbReference type="PANTHER" id="PTHR30146:SF109">
    <property type="entry name" value="HTH-TYPE TRANSCRIPTIONAL REGULATOR GALS"/>
    <property type="match status" value="1"/>
</dbReference>
<evidence type="ECO:0000256" key="4">
    <source>
        <dbReference type="SAM" id="MobiDB-lite"/>
    </source>
</evidence>
<gene>
    <name evidence="6" type="ORF">ABJI51_05485</name>
</gene>
<dbReference type="InterPro" id="IPR046335">
    <property type="entry name" value="LacI/GalR-like_sensor"/>
</dbReference>
<feature type="domain" description="HTH lacI-type" evidence="5">
    <location>
        <begin position="12"/>
        <end position="66"/>
    </location>
</feature>
<proteinExistence type="predicted"/>
<protein>
    <submittedName>
        <fullName evidence="6">LacI family DNA-binding transcriptional regulator</fullName>
    </submittedName>
</protein>
<keyword evidence="1" id="KW-0805">Transcription regulation</keyword>
<evidence type="ECO:0000313" key="6">
    <source>
        <dbReference type="EMBL" id="MEQ0558511.1"/>
    </source>
</evidence>
<dbReference type="CDD" id="cd01574">
    <property type="entry name" value="PBP1_LacI"/>
    <property type="match status" value="1"/>
</dbReference>
<reference evidence="6 7" key="1">
    <citation type="submission" date="2024-05" db="EMBL/GenBank/DDBJ databases">
        <authorList>
            <person name="Zhao H."/>
            <person name="Xu Y."/>
            <person name="Lin S."/>
            <person name="Spain J.C."/>
            <person name="Zhou N.-Y."/>
        </authorList>
    </citation>
    <scope>NUCLEOTIDE SEQUENCE [LARGE SCALE GENOMIC DNA]</scope>
    <source>
        <strain evidence="6 7">NEAU-NG30</strain>
    </source>
</reference>
<dbReference type="Pfam" id="PF00356">
    <property type="entry name" value="LacI"/>
    <property type="match status" value="1"/>
</dbReference>
<dbReference type="PROSITE" id="PS00356">
    <property type="entry name" value="HTH_LACI_1"/>
    <property type="match status" value="1"/>
</dbReference>
<dbReference type="Pfam" id="PF13377">
    <property type="entry name" value="Peripla_BP_3"/>
    <property type="match status" value="1"/>
</dbReference>
<sequence length="349" mass="36660">MDVTGNMDSRKVSIRDVARAAGVSHQTVSRVINGHPRVTPDTRERVQQAVRDLGFRPSRTARALASGQVDAVTVLVSDTTLYGYGAALQGIEEAAREAGFSVGICFLASVAPETLAATVARVGDPSAGALIVVAWDQVGIRALQAVPAGVAVVALSEASALDARCPTIRLDDGAAAAHATRYLLGLGHRTVHHVAIPSSSGRSDRIRGWREALTDAGVPVPEPLHASWTPRSGYEAGRALAADPDVTAILCGNDDLALGVLRALHEAGRRVPEDVSVVGFDDVPQAAYYHPALTTVRQDFTGLGRDSFALLHGLLDPAGPRREPGAARPELIVRESSGPPKRRNTGEQS</sequence>